<sequence length="215" mass="23686">MGRNAMSDEEKEGRRRVLLAAAHRLYRERGVLPPVADIATAAGLAKGTVYLYFRTKEKIFVALLEDALGSLFARLLPALDRLPRGGRDTAKAFADHYVRLIADSADLLPLAALANAVLEQNLPVEPMRRFKTGLARALGQAGRHLEQRTGLAPGGSGETLLLHTYSLTLGLWQALSYPEPLRALLQEESLRGLARDFEPELHIGVHRLWLGYFAA</sequence>
<keyword evidence="1" id="KW-0805">Transcription regulation</keyword>
<evidence type="ECO:0000313" key="6">
    <source>
        <dbReference type="EMBL" id="PWF43993.1"/>
    </source>
</evidence>
<dbReference type="PROSITE" id="PS50977">
    <property type="entry name" value="HTH_TETR_2"/>
    <property type="match status" value="1"/>
</dbReference>
<evidence type="ECO:0000313" key="7">
    <source>
        <dbReference type="Proteomes" id="UP000241421"/>
    </source>
</evidence>
<dbReference type="InterPro" id="IPR050109">
    <property type="entry name" value="HTH-type_TetR-like_transc_reg"/>
</dbReference>
<organism evidence="6 7">
    <name type="scientific">Massilia glaciei</name>
    <dbReference type="NCBI Taxonomy" id="1524097"/>
    <lineage>
        <taxon>Bacteria</taxon>
        <taxon>Pseudomonadati</taxon>
        <taxon>Pseudomonadota</taxon>
        <taxon>Betaproteobacteria</taxon>
        <taxon>Burkholderiales</taxon>
        <taxon>Oxalobacteraceae</taxon>
        <taxon>Telluria group</taxon>
        <taxon>Massilia</taxon>
    </lineage>
</organism>
<dbReference type="Pfam" id="PF17929">
    <property type="entry name" value="TetR_C_34"/>
    <property type="match status" value="1"/>
</dbReference>
<evidence type="ECO:0000256" key="1">
    <source>
        <dbReference type="ARBA" id="ARBA00023015"/>
    </source>
</evidence>
<dbReference type="Gene3D" id="1.10.357.10">
    <property type="entry name" value="Tetracycline Repressor, domain 2"/>
    <property type="match status" value="1"/>
</dbReference>
<evidence type="ECO:0000256" key="2">
    <source>
        <dbReference type="ARBA" id="ARBA00023125"/>
    </source>
</evidence>
<accession>A0A2U2HGD6</accession>
<dbReference type="RefSeq" id="WP_106759145.1">
    <property type="nucleotide sequence ID" value="NZ_PXWF02000273.1"/>
</dbReference>
<dbReference type="InterPro" id="IPR001647">
    <property type="entry name" value="HTH_TetR"/>
</dbReference>
<dbReference type="EMBL" id="PXWF02000273">
    <property type="protein sequence ID" value="PWF43993.1"/>
    <property type="molecule type" value="Genomic_DNA"/>
</dbReference>
<evidence type="ECO:0000259" key="5">
    <source>
        <dbReference type="PROSITE" id="PS50977"/>
    </source>
</evidence>
<dbReference type="PRINTS" id="PR00455">
    <property type="entry name" value="HTHTETR"/>
</dbReference>
<dbReference type="InterPro" id="IPR041483">
    <property type="entry name" value="TetR_C_34"/>
</dbReference>
<name>A0A2U2HGD6_9BURK</name>
<dbReference type="OrthoDB" id="63332at2"/>
<keyword evidence="7" id="KW-1185">Reference proteome</keyword>
<comment type="caution">
    <text evidence="6">The sequence shown here is derived from an EMBL/GenBank/DDBJ whole genome shotgun (WGS) entry which is preliminary data.</text>
</comment>
<protein>
    <submittedName>
        <fullName evidence="6">TetR/AcrR family transcriptional regulator</fullName>
    </submittedName>
</protein>
<dbReference type="PANTHER" id="PTHR30055:SF234">
    <property type="entry name" value="HTH-TYPE TRANSCRIPTIONAL REGULATOR BETI"/>
    <property type="match status" value="1"/>
</dbReference>
<dbReference type="Pfam" id="PF00440">
    <property type="entry name" value="TetR_N"/>
    <property type="match status" value="1"/>
</dbReference>
<evidence type="ECO:0000256" key="4">
    <source>
        <dbReference type="PROSITE-ProRule" id="PRU00335"/>
    </source>
</evidence>
<gene>
    <name evidence="6" type="ORF">C7C56_020095</name>
</gene>
<dbReference type="AlphaFoldDB" id="A0A2U2HGD6"/>
<feature type="DNA-binding region" description="H-T-H motif" evidence="4">
    <location>
        <begin position="34"/>
        <end position="53"/>
    </location>
</feature>
<keyword evidence="3" id="KW-0804">Transcription</keyword>
<feature type="domain" description="HTH tetR-type" evidence="5">
    <location>
        <begin position="12"/>
        <end position="71"/>
    </location>
</feature>
<dbReference type="InterPro" id="IPR009057">
    <property type="entry name" value="Homeodomain-like_sf"/>
</dbReference>
<dbReference type="SUPFAM" id="SSF46689">
    <property type="entry name" value="Homeodomain-like"/>
    <property type="match status" value="1"/>
</dbReference>
<dbReference type="Proteomes" id="UP000241421">
    <property type="component" value="Unassembled WGS sequence"/>
</dbReference>
<dbReference type="PANTHER" id="PTHR30055">
    <property type="entry name" value="HTH-TYPE TRANSCRIPTIONAL REGULATOR RUTR"/>
    <property type="match status" value="1"/>
</dbReference>
<dbReference type="GO" id="GO:0003700">
    <property type="term" value="F:DNA-binding transcription factor activity"/>
    <property type="evidence" value="ECO:0007669"/>
    <property type="project" value="TreeGrafter"/>
</dbReference>
<reference evidence="6 7" key="1">
    <citation type="submission" date="2018-04" db="EMBL/GenBank/DDBJ databases">
        <title>Massilia violaceinigra sp. nov., a novel purple-pigmented bacterium isolated from Tianshan glacier, Xinjiang, China.</title>
        <authorList>
            <person name="Wang H."/>
        </authorList>
    </citation>
    <scope>NUCLEOTIDE SEQUENCE [LARGE SCALE GENOMIC DNA]</scope>
    <source>
        <strain evidence="6 7">B448-2</strain>
    </source>
</reference>
<keyword evidence="2 4" id="KW-0238">DNA-binding</keyword>
<evidence type="ECO:0000256" key="3">
    <source>
        <dbReference type="ARBA" id="ARBA00023163"/>
    </source>
</evidence>
<proteinExistence type="predicted"/>
<dbReference type="GO" id="GO:0000976">
    <property type="term" value="F:transcription cis-regulatory region binding"/>
    <property type="evidence" value="ECO:0007669"/>
    <property type="project" value="TreeGrafter"/>
</dbReference>